<dbReference type="InterPro" id="IPR045851">
    <property type="entry name" value="AMP-bd_C_sf"/>
</dbReference>
<dbReference type="SUPFAM" id="SSF52777">
    <property type="entry name" value="CoA-dependent acyltransferases"/>
    <property type="match status" value="2"/>
</dbReference>
<dbReference type="InterPro" id="IPR010071">
    <property type="entry name" value="AA_adenyl_dom"/>
</dbReference>
<dbReference type="Proteomes" id="UP001501411">
    <property type="component" value="Unassembled WGS sequence"/>
</dbReference>
<dbReference type="InterPro" id="IPR036736">
    <property type="entry name" value="ACP-like_sf"/>
</dbReference>
<evidence type="ECO:0000256" key="1">
    <source>
        <dbReference type="ARBA" id="ARBA00022450"/>
    </source>
</evidence>
<dbReference type="Pfam" id="PF00550">
    <property type="entry name" value="PP-binding"/>
    <property type="match status" value="1"/>
</dbReference>
<dbReference type="Pfam" id="PF00975">
    <property type="entry name" value="Thioesterase"/>
    <property type="match status" value="1"/>
</dbReference>
<dbReference type="InterPro" id="IPR001242">
    <property type="entry name" value="Condensation_dom"/>
</dbReference>
<dbReference type="InterPro" id="IPR020806">
    <property type="entry name" value="PKS_PP-bd"/>
</dbReference>
<dbReference type="Pfam" id="PF00668">
    <property type="entry name" value="Condensation"/>
    <property type="match status" value="1"/>
</dbReference>
<organism evidence="4 5">
    <name type="scientific">Olivibacter ginsenosidimutans</name>
    <dbReference type="NCBI Taxonomy" id="1176537"/>
    <lineage>
        <taxon>Bacteria</taxon>
        <taxon>Pseudomonadati</taxon>
        <taxon>Bacteroidota</taxon>
        <taxon>Sphingobacteriia</taxon>
        <taxon>Sphingobacteriales</taxon>
        <taxon>Sphingobacteriaceae</taxon>
        <taxon>Olivibacter</taxon>
    </lineage>
</organism>
<dbReference type="InterPro" id="IPR020845">
    <property type="entry name" value="AMP-binding_CS"/>
</dbReference>
<dbReference type="Gene3D" id="3.40.50.1820">
    <property type="entry name" value="alpha/beta hydrolase"/>
    <property type="match status" value="1"/>
</dbReference>
<dbReference type="NCBIfam" id="TIGR01733">
    <property type="entry name" value="AA-adenyl-dom"/>
    <property type="match status" value="1"/>
</dbReference>
<evidence type="ECO:0000313" key="5">
    <source>
        <dbReference type="Proteomes" id="UP001501411"/>
    </source>
</evidence>
<comment type="caution">
    <text evidence="4">The sequence shown here is derived from an EMBL/GenBank/DDBJ whole genome shotgun (WGS) entry which is preliminary data.</text>
</comment>
<dbReference type="Gene3D" id="3.30.559.30">
    <property type="entry name" value="Nonribosomal peptide synthetase, condensation domain"/>
    <property type="match status" value="1"/>
</dbReference>
<dbReference type="RefSeq" id="WP_345229949.1">
    <property type="nucleotide sequence ID" value="NZ_BAABIQ010000003.1"/>
</dbReference>
<dbReference type="InterPro" id="IPR001031">
    <property type="entry name" value="Thioesterase"/>
</dbReference>
<dbReference type="Gene3D" id="3.40.50.12780">
    <property type="entry name" value="N-terminal domain of ligase-like"/>
    <property type="match status" value="1"/>
</dbReference>
<keyword evidence="5" id="KW-1185">Reference proteome</keyword>
<evidence type="ECO:0000313" key="4">
    <source>
        <dbReference type="EMBL" id="GAA4779840.1"/>
    </source>
</evidence>
<feature type="domain" description="Carrier" evidence="3">
    <location>
        <begin position="988"/>
        <end position="1063"/>
    </location>
</feature>
<dbReference type="SMART" id="SM00823">
    <property type="entry name" value="PKS_PP"/>
    <property type="match status" value="1"/>
</dbReference>
<reference evidence="5" key="1">
    <citation type="journal article" date="2019" name="Int. J. Syst. Evol. Microbiol.">
        <title>The Global Catalogue of Microorganisms (GCM) 10K type strain sequencing project: providing services to taxonomists for standard genome sequencing and annotation.</title>
        <authorList>
            <consortium name="The Broad Institute Genomics Platform"/>
            <consortium name="The Broad Institute Genome Sequencing Center for Infectious Disease"/>
            <person name="Wu L."/>
            <person name="Ma J."/>
        </authorList>
    </citation>
    <scope>NUCLEOTIDE SEQUENCE [LARGE SCALE GENOMIC DNA]</scope>
    <source>
        <strain evidence="5">JCM 18200</strain>
    </source>
</reference>
<keyword evidence="1" id="KW-0596">Phosphopantetheine</keyword>
<dbReference type="InterPro" id="IPR009081">
    <property type="entry name" value="PP-bd_ACP"/>
</dbReference>
<evidence type="ECO:0000256" key="2">
    <source>
        <dbReference type="ARBA" id="ARBA00022553"/>
    </source>
</evidence>
<dbReference type="InterPro" id="IPR042099">
    <property type="entry name" value="ANL_N_sf"/>
</dbReference>
<dbReference type="SUPFAM" id="SSF47336">
    <property type="entry name" value="ACP-like"/>
    <property type="match status" value="1"/>
</dbReference>
<dbReference type="Gene3D" id="3.30.559.10">
    <property type="entry name" value="Chloramphenicol acetyltransferase-like domain"/>
    <property type="match status" value="1"/>
</dbReference>
<proteinExistence type="predicted"/>
<dbReference type="InterPro" id="IPR029058">
    <property type="entry name" value="AB_hydrolase_fold"/>
</dbReference>
<dbReference type="Pfam" id="PF00501">
    <property type="entry name" value="AMP-binding"/>
    <property type="match status" value="1"/>
</dbReference>
<accession>A0ABP9ADS3</accession>
<dbReference type="Gene3D" id="1.10.1200.10">
    <property type="entry name" value="ACP-like"/>
    <property type="match status" value="1"/>
</dbReference>
<dbReference type="SUPFAM" id="SSF53474">
    <property type="entry name" value="alpha/beta-Hydrolases"/>
    <property type="match status" value="1"/>
</dbReference>
<dbReference type="CDD" id="cd05930">
    <property type="entry name" value="A_NRPS"/>
    <property type="match status" value="1"/>
</dbReference>
<dbReference type="PROSITE" id="PS00455">
    <property type="entry name" value="AMP_BINDING"/>
    <property type="match status" value="1"/>
</dbReference>
<dbReference type="Gene3D" id="3.30.300.30">
    <property type="match status" value="1"/>
</dbReference>
<gene>
    <name evidence="4" type="ORF">GCM10023231_03320</name>
</gene>
<sequence>MEENYILEPITYNPFSTGEIYRVVPTTDPQKEIWISCSLGEKDANLAYNESISLRLNGSLQVDAFTKALYRLVDRHESLRTTFSANGDWLFIHTTFPFQVHRVDLSPKAGHQEATLNAFLQQEVATPFDLFTGPLFRFTLHQLSNNEYIFTLTAHHIICDGWSLGILLEDISKLYDAQLHPDTKNLPEPSSFATYAVQQYHYTKSEAYAETLAYWVNKIKKDPAAVILPLDFERPSIRTYSSKRLDYTLDRSLVQALKKLATTSGCSFVTTLFASFELFLYQLTGQRTLMIGLPTAGQATDGNFFLTGHCVNLLPIQCHIDPQQSFTSYLKRRKSQLLDDLDHQQLSFGKLVQNLHLPRDPARIPLVPITFNVDLGMDANVRFEGIKHHLLYNPRICETFEVFLNIADYGDELELQWSYNTDLFKASSIQQWAAAYKELLIQLTQHPEIPISTLLQSPINDLPVDLTGKTLDVPKHRSVAAALSESCMQFRDQPAISFYGDTITYAALEERANQLANYLVQQGVKTGVKIALLLPRTPQLIISLYAIMKTGATYVALDVELPQERMRFMLEDSDSSYLLTLDAYGKAFATTVSIISLTAIEPIIAAQATSFAQPTFDAQDILYVLYTSGSTGKPKGVQITQSNLLNLLYGVQSILPITQKDRVLAITTISFDISIIELFLPLLCGSTIVLADGETVKDQGRLLQLIQKEQVSLVQATPSRWQLLLQSTSEQHWSFTAIATGEPLPKQLAEALVTQCDALWNGYGPTETTVWSTLKKITADEQTISIGTPLPNTVIYVLNEQQQPVNKGVKGEIYIAGDGVSAGYFNRPEITSASFLPIPFASPFQTMYRTGDLGRINERNELECFGRIDHQVKLRGYRIELDEIAYHLTKIEAIEEAIVVLREDRPGDQRLVAYLKTPSLLSTDTVSAQAAKEHVRLWRDQLMAYLPAYMLPNDWICMREFPLTSNQKIDKQRLPAPHVFQLATASRVSLSPEQKLIKEVWKEALGLQHIGLDDNFFELGGHSLIAVQVMLRLEKETGKRFPLASLFEYPTINALANLFQSDVEILQLHSLVAIKPTGTKPPIYLVHGGGLNVLIYQPLGNHVSQDQPLYALQAIGLSGKKEIPSTIAEIARIYLAEVLRHNPNGPYALAGYSLGGIIAYEMAKQLLAMGRQVLLLGIMDTNADGRDWQLPMVKRLLKKTVRQFKKIKHFVQSYKHYPSDTINYQLQALKRLKFFQTVEEPIDEDLFSNEPQVAQAYDDAYNKYVFQPLAIKIHLFRVSKRIYYVDDPVYLGWKAYALKGVEICPIPGDHKTFLYPPNNQVFAHTLENKLQEIIEEQPLQETTHAQ</sequence>
<dbReference type="PROSITE" id="PS50075">
    <property type="entry name" value="CARRIER"/>
    <property type="match status" value="1"/>
</dbReference>
<dbReference type="InterPro" id="IPR000873">
    <property type="entry name" value="AMP-dep_synth/lig_dom"/>
</dbReference>
<protein>
    <recommendedName>
        <fullName evidence="3">Carrier domain-containing protein</fullName>
    </recommendedName>
</protein>
<evidence type="ECO:0000259" key="3">
    <source>
        <dbReference type="PROSITE" id="PS50075"/>
    </source>
</evidence>
<dbReference type="PANTHER" id="PTHR45527:SF1">
    <property type="entry name" value="FATTY ACID SYNTHASE"/>
    <property type="match status" value="1"/>
</dbReference>
<dbReference type="InterPro" id="IPR023213">
    <property type="entry name" value="CAT-like_dom_sf"/>
</dbReference>
<name>A0ABP9ADS3_9SPHI</name>
<dbReference type="PANTHER" id="PTHR45527">
    <property type="entry name" value="NONRIBOSOMAL PEPTIDE SYNTHETASE"/>
    <property type="match status" value="1"/>
</dbReference>
<dbReference type="SUPFAM" id="SSF56801">
    <property type="entry name" value="Acetyl-CoA synthetase-like"/>
    <property type="match status" value="1"/>
</dbReference>
<dbReference type="CDD" id="cd19531">
    <property type="entry name" value="LCL_NRPS-like"/>
    <property type="match status" value="1"/>
</dbReference>
<dbReference type="EMBL" id="BAABIQ010000003">
    <property type="protein sequence ID" value="GAA4779840.1"/>
    <property type="molecule type" value="Genomic_DNA"/>
</dbReference>
<keyword evidence="2" id="KW-0597">Phosphoprotein</keyword>